<dbReference type="GO" id="GO:0016787">
    <property type="term" value="F:hydrolase activity"/>
    <property type="evidence" value="ECO:0007669"/>
    <property type="project" value="UniProtKB-KW"/>
</dbReference>
<dbReference type="SUPFAM" id="SSF51182">
    <property type="entry name" value="RmlC-like cupins"/>
    <property type="match status" value="1"/>
</dbReference>
<dbReference type="InterPro" id="IPR025979">
    <property type="entry name" value="ChrR-like_cupin_dom"/>
</dbReference>
<protein>
    <submittedName>
        <fullName evidence="2">Allophanate hydrolase</fullName>
    </submittedName>
</protein>
<proteinExistence type="predicted"/>
<feature type="domain" description="ChrR-like cupin" evidence="1">
    <location>
        <begin position="11"/>
        <end position="101"/>
    </location>
</feature>
<dbReference type="Pfam" id="PF12973">
    <property type="entry name" value="Cupin_7"/>
    <property type="match status" value="1"/>
</dbReference>
<evidence type="ECO:0000313" key="3">
    <source>
        <dbReference type="Proteomes" id="UP000626220"/>
    </source>
</evidence>
<accession>A0A8J3GVX8</accession>
<evidence type="ECO:0000259" key="1">
    <source>
        <dbReference type="Pfam" id="PF12973"/>
    </source>
</evidence>
<name>A0A8J3GVX8_9RHOB</name>
<dbReference type="InterPro" id="IPR014710">
    <property type="entry name" value="RmlC-like_jellyroll"/>
</dbReference>
<dbReference type="AlphaFoldDB" id="A0A8J3GVX8"/>
<dbReference type="EMBL" id="BNCJ01000002">
    <property type="protein sequence ID" value="GHF42232.1"/>
    <property type="molecule type" value="Genomic_DNA"/>
</dbReference>
<dbReference type="RefSeq" id="WP_189679167.1">
    <property type="nucleotide sequence ID" value="NZ_BNCJ01000002.1"/>
</dbReference>
<reference evidence="2" key="1">
    <citation type="journal article" date="2014" name="Int. J. Syst. Evol. Microbiol.">
        <title>Complete genome sequence of Corynebacterium casei LMG S-19264T (=DSM 44701T), isolated from a smear-ripened cheese.</title>
        <authorList>
            <consortium name="US DOE Joint Genome Institute (JGI-PGF)"/>
            <person name="Walter F."/>
            <person name="Albersmeier A."/>
            <person name="Kalinowski J."/>
            <person name="Ruckert C."/>
        </authorList>
    </citation>
    <scope>NUCLEOTIDE SEQUENCE</scope>
    <source>
        <strain evidence="2">KCTC 42650</strain>
    </source>
</reference>
<gene>
    <name evidence="2" type="ORF">GCM10017056_12470</name>
</gene>
<reference evidence="2" key="2">
    <citation type="submission" date="2020-09" db="EMBL/GenBank/DDBJ databases">
        <authorList>
            <person name="Sun Q."/>
            <person name="Kim S."/>
        </authorList>
    </citation>
    <scope>NUCLEOTIDE SEQUENCE</scope>
    <source>
        <strain evidence="2">KCTC 42650</strain>
    </source>
</reference>
<sequence>MPEPAALLSFLAHWEDQPFQPFREGVEICPLWQGEGPDVALLRYAPGASVPRHRHTGLETILVLSGTQSDDLGDYGPGALVFNPAGTEHRVWSEPGCTVLIQWERPVEFLD</sequence>
<organism evidence="2 3">
    <name type="scientific">Seohaeicola zhoushanensis</name>
    <dbReference type="NCBI Taxonomy" id="1569283"/>
    <lineage>
        <taxon>Bacteria</taxon>
        <taxon>Pseudomonadati</taxon>
        <taxon>Pseudomonadota</taxon>
        <taxon>Alphaproteobacteria</taxon>
        <taxon>Rhodobacterales</taxon>
        <taxon>Roseobacteraceae</taxon>
        <taxon>Seohaeicola</taxon>
    </lineage>
</organism>
<dbReference type="Proteomes" id="UP000626220">
    <property type="component" value="Unassembled WGS sequence"/>
</dbReference>
<keyword evidence="3" id="KW-1185">Reference proteome</keyword>
<evidence type="ECO:0000313" key="2">
    <source>
        <dbReference type="EMBL" id="GHF42232.1"/>
    </source>
</evidence>
<dbReference type="InterPro" id="IPR011051">
    <property type="entry name" value="RmlC_Cupin_sf"/>
</dbReference>
<comment type="caution">
    <text evidence="2">The sequence shown here is derived from an EMBL/GenBank/DDBJ whole genome shotgun (WGS) entry which is preliminary data.</text>
</comment>
<dbReference type="Gene3D" id="2.60.120.10">
    <property type="entry name" value="Jelly Rolls"/>
    <property type="match status" value="1"/>
</dbReference>
<keyword evidence="2" id="KW-0378">Hydrolase</keyword>